<name>A0A0K2U9C7_LEPSM</name>
<keyword evidence="1" id="KW-0472">Membrane</keyword>
<organism evidence="2">
    <name type="scientific">Lepeophtheirus salmonis</name>
    <name type="common">Salmon louse</name>
    <name type="synonym">Caligus salmonis</name>
    <dbReference type="NCBI Taxonomy" id="72036"/>
    <lineage>
        <taxon>Eukaryota</taxon>
        <taxon>Metazoa</taxon>
        <taxon>Ecdysozoa</taxon>
        <taxon>Arthropoda</taxon>
        <taxon>Crustacea</taxon>
        <taxon>Multicrustacea</taxon>
        <taxon>Hexanauplia</taxon>
        <taxon>Copepoda</taxon>
        <taxon>Siphonostomatoida</taxon>
        <taxon>Caligidae</taxon>
        <taxon>Lepeophtheirus</taxon>
    </lineage>
</organism>
<sequence>IRSSVLCRILSELLSTQITLFFLSLCLVLYIYIKKTTLKICEIFFVFKDII</sequence>
<reference evidence="2" key="1">
    <citation type="submission" date="2014-05" db="EMBL/GenBank/DDBJ databases">
        <authorList>
            <person name="Chronopoulou M."/>
        </authorList>
    </citation>
    <scope>NUCLEOTIDE SEQUENCE</scope>
    <source>
        <tissue evidence="2">Whole organism</tissue>
    </source>
</reference>
<feature type="transmembrane region" description="Helical" evidence="1">
    <location>
        <begin position="13"/>
        <end position="33"/>
    </location>
</feature>
<accession>A0A0K2U9C7</accession>
<dbReference type="AlphaFoldDB" id="A0A0K2U9C7"/>
<keyword evidence="1" id="KW-1133">Transmembrane helix</keyword>
<protein>
    <submittedName>
        <fullName evidence="2">Uncharacterized protein</fullName>
    </submittedName>
</protein>
<proteinExistence type="predicted"/>
<dbReference type="EMBL" id="HACA01017309">
    <property type="protein sequence ID" value="CDW34670.1"/>
    <property type="molecule type" value="Transcribed_RNA"/>
</dbReference>
<evidence type="ECO:0000256" key="1">
    <source>
        <dbReference type="SAM" id="Phobius"/>
    </source>
</evidence>
<keyword evidence="1" id="KW-0812">Transmembrane</keyword>
<evidence type="ECO:0000313" key="2">
    <source>
        <dbReference type="EMBL" id="CDW34670.1"/>
    </source>
</evidence>
<feature type="non-terminal residue" evidence="2">
    <location>
        <position position="1"/>
    </location>
</feature>